<feature type="binding site" evidence="22">
    <location>
        <position position="28"/>
    </location>
    <ligand>
        <name>ATP</name>
        <dbReference type="ChEBI" id="CHEBI:30616"/>
    </ligand>
</feature>
<evidence type="ECO:0000256" key="19">
    <source>
        <dbReference type="ARBA" id="ARBA00023264"/>
    </source>
</evidence>
<feature type="transmembrane region" description="Helical" evidence="24">
    <location>
        <begin position="55"/>
        <end position="79"/>
    </location>
</feature>
<dbReference type="AlphaFoldDB" id="A0A9Q6YZV6"/>
<name>A0A9Q6YZV6_HISSO</name>
<dbReference type="RefSeq" id="WP_011608251.1">
    <property type="nucleotide sequence ID" value="NZ_CP018802.1"/>
</dbReference>
<dbReference type="Pfam" id="PF01219">
    <property type="entry name" value="DAGK_prokar"/>
    <property type="match status" value="1"/>
</dbReference>
<evidence type="ECO:0000256" key="14">
    <source>
        <dbReference type="ARBA" id="ARBA00022842"/>
    </source>
</evidence>
<keyword evidence="13 22" id="KW-0067">ATP-binding</keyword>
<dbReference type="GO" id="GO:0006654">
    <property type="term" value="P:phosphatidic acid biosynthetic process"/>
    <property type="evidence" value="ECO:0007669"/>
    <property type="project" value="InterPro"/>
</dbReference>
<sequence>MKKTTGLEHFIKSIVYSLKGLKSTIQHESAFRHELVVCCILFPLAFHFAQSKIEFVLMIGSLLLVLVTELLNSAIEVVVDRIGTEYHELSGRAKDQGSAAVFVAIILALFTWGVILFC</sequence>
<evidence type="ECO:0000256" key="15">
    <source>
        <dbReference type="ARBA" id="ARBA00022989"/>
    </source>
</evidence>
<dbReference type="Proteomes" id="UP000297565">
    <property type="component" value="Unassembled WGS sequence"/>
</dbReference>
<dbReference type="EMBL" id="CP066558">
    <property type="protein sequence ID" value="QQF82451.1"/>
    <property type="molecule type" value="Genomic_DNA"/>
</dbReference>
<keyword evidence="17 24" id="KW-0472">Membrane</keyword>
<protein>
    <recommendedName>
        <fullName evidence="4 24">Diacylglycerol kinase</fullName>
        <ecNumber evidence="3 24">2.7.1.107</ecNumber>
    </recommendedName>
</protein>
<evidence type="ECO:0000256" key="17">
    <source>
        <dbReference type="ARBA" id="ARBA00023136"/>
    </source>
</evidence>
<reference evidence="25 28" key="2">
    <citation type="submission" date="2020-12" db="EMBL/GenBank/DDBJ databases">
        <title>ASc-MMNZ-VFA-070.</title>
        <authorList>
            <person name="Schryvers A."/>
            <person name="Mostafa Nazari M."/>
            <person name="Farshchi Andisi V."/>
            <person name="Timsit E."/>
            <person name="Walter Morck D."/>
        </authorList>
    </citation>
    <scope>NUCLEOTIDE SEQUENCE [LARGE SCALE GENOMIC DNA]</scope>
    <source>
        <strain evidence="25 28">ASc-MMNZ-VFA-070</strain>
    </source>
</reference>
<dbReference type="PANTHER" id="PTHR34299:SF1">
    <property type="entry name" value="DIACYLGLYCEROL KINASE"/>
    <property type="match status" value="1"/>
</dbReference>
<dbReference type="EC" id="2.7.1.107" evidence="3 24"/>
<evidence type="ECO:0000256" key="11">
    <source>
        <dbReference type="ARBA" id="ARBA00022741"/>
    </source>
</evidence>
<keyword evidence="19 24" id="KW-1208">Phospholipid metabolism</keyword>
<accession>A0A9Q6YZV6</accession>
<dbReference type="EMBL" id="SNRV01000001">
    <property type="protein sequence ID" value="TEW31501.1"/>
    <property type="molecule type" value="Genomic_DNA"/>
</dbReference>
<comment type="function">
    <text evidence="24">Catalyzes the ATP-dependent phosphorylation of sn-l,2-diacylglycerol (DAG) to phosphatidic acid. Involved in the recycling of diacylglycerol produced as a by-product during membrane-derived oligosaccharide (MDO) biosynthesis.</text>
</comment>
<feature type="binding site" evidence="21">
    <location>
        <position position="98"/>
    </location>
    <ligand>
        <name>substrate</name>
    </ligand>
</feature>
<dbReference type="GO" id="GO:0005524">
    <property type="term" value="F:ATP binding"/>
    <property type="evidence" value="ECO:0007669"/>
    <property type="project" value="UniProtKB-KW"/>
</dbReference>
<dbReference type="InterPro" id="IPR033718">
    <property type="entry name" value="DAGK_prok"/>
</dbReference>
<evidence type="ECO:0000256" key="1">
    <source>
        <dbReference type="ARBA" id="ARBA00004429"/>
    </source>
</evidence>
<dbReference type="PROSITE" id="PS01069">
    <property type="entry name" value="DAGK_PROKAR"/>
    <property type="match status" value="1"/>
</dbReference>
<evidence type="ECO:0000256" key="18">
    <source>
        <dbReference type="ARBA" id="ARBA00023209"/>
    </source>
</evidence>
<dbReference type="GO" id="GO:0004143">
    <property type="term" value="F:ATP-dependent diacylglycerol kinase activity"/>
    <property type="evidence" value="ECO:0007669"/>
    <property type="project" value="UniProtKB-EC"/>
</dbReference>
<comment type="caution">
    <text evidence="24">Lacks conserved residue(s) required for the propagation of feature annotation.</text>
</comment>
<comment type="similarity">
    <text evidence="2 24">Belongs to the bacterial diacylglycerol kinase family.</text>
</comment>
<keyword evidence="10 23" id="KW-0479">Metal-binding</keyword>
<feature type="binding site" evidence="21">
    <location>
        <begin position="30"/>
        <end position="34"/>
    </location>
    <ligand>
        <name>substrate</name>
    </ligand>
</feature>
<evidence type="ECO:0000256" key="24">
    <source>
        <dbReference type="RuleBase" id="RU363065"/>
    </source>
</evidence>
<dbReference type="Gene3D" id="1.10.287.3610">
    <property type="match status" value="1"/>
</dbReference>
<dbReference type="Proteomes" id="UP000595373">
    <property type="component" value="Chromosome"/>
</dbReference>
<feature type="binding site" evidence="22">
    <location>
        <begin position="85"/>
        <end position="87"/>
    </location>
    <ligand>
        <name>ATP</name>
        <dbReference type="ChEBI" id="CHEBI:30616"/>
    </ligand>
</feature>
<evidence type="ECO:0000256" key="16">
    <source>
        <dbReference type="ARBA" id="ARBA00023098"/>
    </source>
</evidence>
<evidence type="ECO:0000256" key="12">
    <source>
        <dbReference type="ARBA" id="ARBA00022777"/>
    </source>
</evidence>
<keyword evidence="6" id="KW-0444">Lipid biosynthesis</keyword>
<evidence type="ECO:0000256" key="23">
    <source>
        <dbReference type="PIRSR" id="PIRSR600829-4"/>
    </source>
</evidence>
<evidence type="ECO:0000256" key="20">
    <source>
        <dbReference type="PIRSR" id="PIRSR600829-1"/>
    </source>
</evidence>
<evidence type="ECO:0000256" key="8">
    <source>
        <dbReference type="ARBA" id="ARBA00022679"/>
    </source>
</evidence>
<keyword evidence="14 23" id="KW-0460">Magnesium</keyword>
<dbReference type="OMA" id="NNATGLM"/>
<feature type="binding site" evidence="22">
    <location>
        <position position="16"/>
    </location>
    <ligand>
        <name>ATP</name>
        <dbReference type="ChEBI" id="CHEBI:30616"/>
    </ligand>
</feature>
<keyword evidence="9 24" id="KW-0812">Transmembrane</keyword>
<evidence type="ECO:0000313" key="27">
    <source>
        <dbReference type="Proteomes" id="UP000297565"/>
    </source>
</evidence>
<evidence type="ECO:0000256" key="21">
    <source>
        <dbReference type="PIRSR" id="PIRSR600829-2"/>
    </source>
</evidence>
<evidence type="ECO:0000313" key="28">
    <source>
        <dbReference type="Proteomes" id="UP000595373"/>
    </source>
</evidence>
<evidence type="ECO:0000256" key="5">
    <source>
        <dbReference type="ARBA" id="ARBA00022475"/>
    </source>
</evidence>
<feature type="binding site" evidence="21">
    <location>
        <position position="69"/>
    </location>
    <ligand>
        <name>substrate</name>
    </ligand>
</feature>
<evidence type="ECO:0000256" key="3">
    <source>
        <dbReference type="ARBA" id="ARBA00012133"/>
    </source>
</evidence>
<comment type="catalytic activity">
    <reaction evidence="24">
        <text>a 1,2-diacyl-sn-glycerol + ATP = a 1,2-diacyl-sn-glycero-3-phosphate + ADP + H(+)</text>
        <dbReference type="Rhea" id="RHEA:10272"/>
        <dbReference type="ChEBI" id="CHEBI:15378"/>
        <dbReference type="ChEBI" id="CHEBI:17815"/>
        <dbReference type="ChEBI" id="CHEBI:30616"/>
        <dbReference type="ChEBI" id="CHEBI:58608"/>
        <dbReference type="ChEBI" id="CHEBI:456216"/>
        <dbReference type="EC" id="2.7.1.107"/>
    </reaction>
</comment>
<evidence type="ECO:0000256" key="6">
    <source>
        <dbReference type="ARBA" id="ARBA00022516"/>
    </source>
</evidence>
<dbReference type="OrthoDB" id="9796011at2"/>
<keyword evidence="7 24" id="KW-0997">Cell inner membrane</keyword>
<feature type="transmembrane region" description="Helical" evidence="24">
    <location>
        <begin position="99"/>
        <end position="117"/>
    </location>
</feature>
<evidence type="ECO:0000313" key="26">
    <source>
        <dbReference type="EMBL" id="TEW31501.1"/>
    </source>
</evidence>
<keyword evidence="18" id="KW-0594">Phospholipid biosynthesis</keyword>
<organism evidence="25 28">
    <name type="scientific">Histophilus somni</name>
    <name type="common">Haemophilus somnus</name>
    <dbReference type="NCBI Taxonomy" id="731"/>
    <lineage>
        <taxon>Bacteria</taxon>
        <taxon>Pseudomonadati</taxon>
        <taxon>Pseudomonadota</taxon>
        <taxon>Gammaproteobacteria</taxon>
        <taxon>Pasteurellales</taxon>
        <taxon>Pasteurellaceae</taxon>
        <taxon>Histophilus</taxon>
    </lineage>
</organism>
<comment type="subcellular location">
    <subcellularLocation>
        <location evidence="1 24">Cell inner membrane</location>
        <topology evidence="1 24">Multi-pass membrane protein</topology>
    </subcellularLocation>
</comment>
<evidence type="ECO:0000256" key="4">
    <source>
        <dbReference type="ARBA" id="ARBA00017575"/>
    </source>
</evidence>
<keyword evidence="8 24" id="KW-0808">Transferase</keyword>
<feature type="binding site" evidence="23">
    <location>
        <position position="28"/>
    </location>
    <ligand>
        <name>a divalent metal cation</name>
        <dbReference type="ChEBI" id="CHEBI:60240"/>
    </ligand>
</feature>
<feature type="binding site" evidence="23">
    <location>
        <position position="76"/>
    </location>
    <ligand>
        <name>a divalent metal cation</name>
        <dbReference type="ChEBI" id="CHEBI:60240"/>
    </ligand>
</feature>
<dbReference type="InterPro" id="IPR036945">
    <property type="entry name" value="DAGK_sf"/>
</dbReference>
<dbReference type="InterPro" id="IPR000829">
    <property type="entry name" value="DAGK"/>
</dbReference>
<evidence type="ECO:0000313" key="25">
    <source>
        <dbReference type="EMBL" id="QQF82451.1"/>
    </source>
</evidence>
<gene>
    <name evidence="26" type="ORF">E2R48_01150</name>
    <name evidence="25" type="ORF">JFL49_00580</name>
</gene>
<evidence type="ECO:0000256" key="13">
    <source>
        <dbReference type="ARBA" id="ARBA00022840"/>
    </source>
</evidence>
<evidence type="ECO:0000256" key="2">
    <source>
        <dbReference type="ARBA" id="ARBA00005967"/>
    </source>
</evidence>
<evidence type="ECO:0000256" key="22">
    <source>
        <dbReference type="PIRSR" id="PIRSR600829-3"/>
    </source>
</evidence>
<dbReference type="GeneID" id="31488298"/>
<keyword evidence="5" id="KW-1003">Cell membrane</keyword>
<proteinExistence type="inferred from homology"/>
<keyword evidence="16 24" id="KW-0443">Lipid metabolism</keyword>
<evidence type="ECO:0000256" key="10">
    <source>
        <dbReference type="ARBA" id="ARBA00022723"/>
    </source>
</evidence>
<keyword evidence="11 22" id="KW-0547">Nucleotide-binding</keyword>
<evidence type="ECO:0000256" key="9">
    <source>
        <dbReference type="ARBA" id="ARBA00022692"/>
    </source>
</evidence>
<dbReference type="GO" id="GO:0046872">
    <property type="term" value="F:metal ion binding"/>
    <property type="evidence" value="ECO:0007669"/>
    <property type="project" value="UniProtKB-KW"/>
</dbReference>
<evidence type="ECO:0000256" key="7">
    <source>
        <dbReference type="ARBA" id="ARBA00022519"/>
    </source>
</evidence>
<dbReference type="CDD" id="cd14264">
    <property type="entry name" value="DAGK_IM"/>
    <property type="match status" value="1"/>
</dbReference>
<dbReference type="PANTHER" id="PTHR34299">
    <property type="entry name" value="DIACYLGLYCEROL KINASE"/>
    <property type="match status" value="1"/>
</dbReference>
<keyword evidence="28" id="KW-1185">Reference proteome</keyword>
<feature type="binding site" evidence="22">
    <location>
        <position position="76"/>
    </location>
    <ligand>
        <name>ATP</name>
        <dbReference type="ChEBI" id="CHEBI:30616"/>
    </ligand>
</feature>
<keyword evidence="12 24" id="KW-0418">Kinase</keyword>
<comment type="cofactor">
    <cofactor evidence="23">
        <name>Mg(2+)</name>
        <dbReference type="ChEBI" id="CHEBI:18420"/>
    </cofactor>
    <text evidence="23">Mn(2+), Zn(2+), Cd(2+) and Co(2+) support activity to lesser extents.</text>
</comment>
<reference evidence="26 27" key="1">
    <citation type="submission" date="2019-03" db="EMBL/GenBank/DDBJ databases">
        <title>Horizontal Gene Transfer Machinery in Histophilus somni.</title>
        <authorList>
            <person name="Mostafa Nazari M."/>
            <person name="Liljebjelke K."/>
        </authorList>
    </citation>
    <scope>NUCLEOTIDE SEQUENCE [LARGE SCALE GENOMIC DNA]</scope>
    <source>
        <strain evidence="26 27">UOC-EPH-KLM-04</strain>
    </source>
</reference>
<feature type="active site" description="Proton acceptor" evidence="20">
    <location>
        <position position="69"/>
    </location>
</feature>
<dbReference type="GO" id="GO:0005886">
    <property type="term" value="C:plasma membrane"/>
    <property type="evidence" value="ECO:0007669"/>
    <property type="project" value="UniProtKB-SubCell"/>
</dbReference>
<feature type="binding site" evidence="22">
    <location>
        <begin position="94"/>
        <end position="95"/>
    </location>
    <ligand>
        <name>ATP</name>
        <dbReference type="ChEBI" id="CHEBI:30616"/>
    </ligand>
</feature>
<keyword evidence="15 24" id="KW-1133">Transmembrane helix</keyword>